<dbReference type="Proteomes" id="UP000010471">
    <property type="component" value="Chromosome"/>
</dbReference>
<keyword evidence="2" id="KW-1185">Reference proteome</keyword>
<dbReference type="KEGG" id="mic:Mic7113_1653"/>
<gene>
    <name evidence="1" type="ORF">Mic7113_1653</name>
</gene>
<sequence>MGDITKGGRQKAEGKGLAGLGFSIWRESRVALAAAIAARCFVTL</sequence>
<organism evidence="1 2">
    <name type="scientific">Allocoleopsis franciscana PCC 7113</name>
    <dbReference type="NCBI Taxonomy" id="1173027"/>
    <lineage>
        <taxon>Bacteria</taxon>
        <taxon>Bacillati</taxon>
        <taxon>Cyanobacteriota</taxon>
        <taxon>Cyanophyceae</taxon>
        <taxon>Coleofasciculales</taxon>
        <taxon>Coleofasciculaceae</taxon>
        <taxon>Allocoleopsis</taxon>
        <taxon>Allocoleopsis franciscana</taxon>
    </lineage>
</organism>
<proteinExistence type="predicted"/>
<dbReference type="AlphaFoldDB" id="K9WDC3"/>
<reference evidence="1 2" key="1">
    <citation type="submission" date="2012-06" db="EMBL/GenBank/DDBJ databases">
        <title>Finished chromosome of genome of Microcoleus sp. PCC 7113.</title>
        <authorList>
            <consortium name="US DOE Joint Genome Institute"/>
            <person name="Gugger M."/>
            <person name="Coursin T."/>
            <person name="Rippka R."/>
            <person name="Tandeau De Marsac N."/>
            <person name="Huntemann M."/>
            <person name="Wei C.-L."/>
            <person name="Han J."/>
            <person name="Detter J.C."/>
            <person name="Han C."/>
            <person name="Tapia R."/>
            <person name="Chen A."/>
            <person name="Kyrpides N."/>
            <person name="Mavromatis K."/>
            <person name="Markowitz V."/>
            <person name="Szeto E."/>
            <person name="Ivanova N."/>
            <person name="Pagani I."/>
            <person name="Pati A."/>
            <person name="Goodwin L."/>
            <person name="Nordberg H.P."/>
            <person name="Cantor M.N."/>
            <person name="Hua S.X."/>
            <person name="Woyke T."/>
            <person name="Kerfeld C.A."/>
        </authorList>
    </citation>
    <scope>NUCLEOTIDE SEQUENCE [LARGE SCALE GENOMIC DNA]</scope>
    <source>
        <strain evidence="1 2">PCC 7113</strain>
    </source>
</reference>
<dbReference type="RefSeq" id="WP_015181678.1">
    <property type="nucleotide sequence ID" value="NC_019738.1"/>
</dbReference>
<accession>K9WDC3</accession>
<dbReference type="HOGENOM" id="CLU_3218674_0_0_3"/>
<dbReference type="STRING" id="1173027.Mic7113_1653"/>
<protein>
    <submittedName>
        <fullName evidence="1">Uncharacterized protein</fullName>
    </submittedName>
</protein>
<evidence type="ECO:0000313" key="2">
    <source>
        <dbReference type="Proteomes" id="UP000010471"/>
    </source>
</evidence>
<dbReference type="EMBL" id="CP003630">
    <property type="protein sequence ID" value="AFZ17522.1"/>
    <property type="molecule type" value="Genomic_DNA"/>
</dbReference>
<evidence type="ECO:0000313" key="1">
    <source>
        <dbReference type="EMBL" id="AFZ17522.1"/>
    </source>
</evidence>
<name>K9WDC3_9CYAN</name>